<keyword evidence="6" id="KW-1185">Reference proteome</keyword>
<comment type="function">
    <text evidence="4">Activates KDO (a required 8-carbon sugar) for incorporation into bacterial lipopolysaccharide in Gram-negative bacteria.</text>
</comment>
<dbReference type="InterPro" id="IPR003329">
    <property type="entry name" value="Cytidylyl_trans"/>
</dbReference>
<dbReference type="NCBIfam" id="TIGR00466">
    <property type="entry name" value="kdsB"/>
    <property type="match status" value="1"/>
</dbReference>
<dbReference type="NCBIfam" id="NF003952">
    <property type="entry name" value="PRK05450.1-5"/>
    <property type="match status" value="1"/>
</dbReference>
<name>A0ABV3SAY9_9GAMM</name>
<evidence type="ECO:0000256" key="4">
    <source>
        <dbReference type="HAMAP-Rule" id="MF_00057"/>
    </source>
</evidence>
<comment type="pathway">
    <text evidence="4">Nucleotide-sugar biosynthesis; CMP-3-deoxy-D-manno-octulosonate biosynthesis; CMP-3-deoxy-D-manno-octulosonate from 3-deoxy-D-manno-octulosonate and CTP: step 1/1.</text>
</comment>
<dbReference type="Proteomes" id="UP001556653">
    <property type="component" value="Unassembled WGS sequence"/>
</dbReference>
<dbReference type="CDD" id="cd02517">
    <property type="entry name" value="CMP-KDO-Synthetase"/>
    <property type="match status" value="1"/>
</dbReference>
<dbReference type="InterPro" id="IPR004528">
    <property type="entry name" value="KdsB"/>
</dbReference>
<dbReference type="PANTHER" id="PTHR42866:SF2">
    <property type="entry name" value="3-DEOXY-MANNO-OCTULOSONATE CYTIDYLYLTRANSFERASE, MITOCHONDRIAL"/>
    <property type="match status" value="1"/>
</dbReference>
<evidence type="ECO:0000313" key="6">
    <source>
        <dbReference type="Proteomes" id="UP001556653"/>
    </source>
</evidence>
<reference evidence="5 6" key="1">
    <citation type="submission" date="2024-02" db="EMBL/GenBank/DDBJ databases">
        <title>New especies of Spiribacter isolated from saline water.</title>
        <authorList>
            <person name="Leon M.J."/>
            <person name="De La Haba R."/>
            <person name="Sanchez-Porro C."/>
            <person name="Ventosa A."/>
        </authorList>
    </citation>
    <scope>NUCLEOTIDE SEQUENCE [LARGE SCALE GENOMIC DNA]</scope>
    <source>
        <strain evidence="6">ag22IC4-227</strain>
    </source>
</reference>
<gene>
    <name evidence="4 5" type="primary">kdsB</name>
    <name evidence="5" type="ORF">V6X64_04320</name>
</gene>
<dbReference type="EC" id="2.7.7.38" evidence="4"/>
<evidence type="ECO:0000256" key="3">
    <source>
        <dbReference type="ARBA" id="ARBA00022985"/>
    </source>
</evidence>
<proteinExistence type="inferred from homology"/>
<dbReference type="GO" id="GO:0008690">
    <property type="term" value="F:3-deoxy-manno-octulosonate cytidylyltransferase activity"/>
    <property type="evidence" value="ECO:0007669"/>
    <property type="project" value="UniProtKB-EC"/>
</dbReference>
<sequence>MTPFTVIIPARHASTRLPGKPLLPLAGRPVIEHVWQTAVSSGADRVIVATDHAGIRDCAMAFGAEVCMTGTEHRSGTERIAEVVGAVGMDDDAIIVNLQGDEPLMPSYLLVRVADTLAEAPESVMATLSTSLIDADELHDPHAVKLVAGHDGRALYFSRAAIPWDREGHTDWQLSVARRHLGLYAYRAGFLKRYSMLPQSPLEGLEQLEQLRVLQAGERIQVAEVADRPGHGIDTERDLAAAEAALNQRAR</sequence>
<organism evidence="5 6">
    <name type="scientific">Spiribacter onubensis</name>
    <dbReference type="NCBI Taxonomy" id="3122420"/>
    <lineage>
        <taxon>Bacteria</taxon>
        <taxon>Pseudomonadati</taxon>
        <taxon>Pseudomonadota</taxon>
        <taxon>Gammaproteobacteria</taxon>
        <taxon>Chromatiales</taxon>
        <taxon>Ectothiorhodospiraceae</taxon>
        <taxon>Spiribacter</taxon>
    </lineage>
</organism>
<dbReference type="Gene3D" id="3.90.550.10">
    <property type="entry name" value="Spore Coat Polysaccharide Biosynthesis Protein SpsA, Chain A"/>
    <property type="match status" value="1"/>
</dbReference>
<dbReference type="EMBL" id="JBAKFJ010000001">
    <property type="protein sequence ID" value="MEX0386224.1"/>
    <property type="molecule type" value="Genomic_DNA"/>
</dbReference>
<comment type="subcellular location">
    <subcellularLocation>
        <location evidence="4">Cytoplasm</location>
    </subcellularLocation>
</comment>
<dbReference type="Pfam" id="PF02348">
    <property type="entry name" value="CTP_transf_3"/>
    <property type="match status" value="1"/>
</dbReference>
<comment type="catalytic activity">
    <reaction evidence="4">
        <text>3-deoxy-alpha-D-manno-oct-2-ulosonate + CTP = CMP-3-deoxy-beta-D-manno-octulosonate + diphosphate</text>
        <dbReference type="Rhea" id="RHEA:23448"/>
        <dbReference type="ChEBI" id="CHEBI:33019"/>
        <dbReference type="ChEBI" id="CHEBI:37563"/>
        <dbReference type="ChEBI" id="CHEBI:85986"/>
        <dbReference type="ChEBI" id="CHEBI:85987"/>
        <dbReference type="EC" id="2.7.7.38"/>
    </reaction>
</comment>
<evidence type="ECO:0000313" key="5">
    <source>
        <dbReference type="EMBL" id="MEX0386224.1"/>
    </source>
</evidence>
<dbReference type="RefSeq" id="WP_367966700.1">
    <property type="nucleotide sequence ID" value="NZ_JBAKFI010000001.1"/>
</dbReference>
<dbReference type="InterPro" id="IPR029044">
    <property type="entry name" value="Nucleotide-diphossugar_trans"/>
</dbReference>
<dbReference type="PANTHER" id="PTHR42866">
    <property type="entry name" value="3-DEOXY-MANNO-OCTULOSONATE CYTIDYLYLTRANSFERASE"/>
    <property type="match status" value="1"/>
</dbReference>
<dbReference type="SUPFAM" id="SSF53448">
    <property type="entry name" value="Nucleotide-diphospho-sugar transferases"/>
    <property type="match status" value="1"/>
</dbReference>
<evidence type="ECO:0000256" key="2">
    <source>
        <dbReference type="ARBA" id="ARBA00022695"/>
    </source>
</evidence>
<keyword evidence="2 4" id="KW-0548">Nucleotidyltransferase</keyword>
<comment type="similarity">
    <text evidence="4">Belongs to the KdsB family.</text>
</comment>
<accession>A0ABV3SAY9</accession>
<keyword evidence="3 4" id="KW-0448">Lipopolysaccharide biosynthesis</keyword>
<keyword evidence="1 4" id="KW-0808">Transferase</keyword>
<protein>
    <recommendedName>
        <fullName evidence="4">3-deoxy-manno-octulosonate cytidylyltransferase</fullName>
        <ecNumber evidence="4">2.7.7.38</ecNumber>
    </recommendedName>
    <alternativeName>
        <fullName evidence="4">CMP-2-keto-3-deoxyoctulosonic acid synthase</fullName>
        <shortName evidence="4">CKS</shortName>
        <shortName evidence="4">CMP-KDO synthase</shortName>
    </alternativeName>
</protein>
<dbReference type="HAMAP" id="MF_00057">
    <property type="entry name" value="KdsB"/>
    <property type="match status" value="1"/>
</dbReference>
<dbReference type="NCBIfam" id="NF003950">
    <property type="entry name" value="PRK05450.1-3"/>
    <property type="match status" value="1"/>
</dbReference>
<evidence type="ECO:0000256" key="1">
    <source>
        <dbReference type="ARBA" id="ARBA00022679"/>
    </source>
</evidence>
<comment type="caution">
    <text evidence="5">The sequence shown here is derived from an EMBL/GenBank/DDBJ whole genome shotgun (WGS) entry which is preliminary data.</text>
</comment>
<keyword evidence="4" id="KW-0963">Cytoplasm</keyword>